<dbReference type="STRING" id="1441095.AM592_21405"/>
<reference evidence="2" key="1">
    <citation type="submission" date="2015-08" db="EMBL/GenBank/DDBJ databases">
        <title>Genome sequencing project for genomic taxonomy and phylogenomics of Bacillus-like bacteria.</title>
        <authorList>
            <person name="Liu B."/>
            <person name="Wang J."/>
            <person name="Zhu Y."/>
            <person name="Liu G."/>
            <person name="Chen Q."/>
            <person name="Chen Z."/>
            <person name="Lan J."/>
            <person name="Che J."/>
            <person name="Ge C."/>
            <person name="Shi H."/>
            <person name="Pan Z."/>
            <person name="Liu X."/>
        </authorList>
    </citation>
    <scope>NUCLEOTIDE SEQUENCE [LARGE SCALE GENOMIC DNA]</scope>
    <source>
        <strain evidence="2">FJAT-4402</strain>
    </source>
</reference>
<accession>A0A0M4G0V1</accession>
<dbReference type="PATRIC" id="fig|1441095.3.peg.4742"/>
<name>A0A0M4G0V1_9BACI</name>
<organism evidence="1 2">
    <name type="scientific">Bacillus gobiensis</name>
    <dbReference type="NCBI Taxonomy" id="1441095"/>
    <lineage>
        <taxon>Bacteria</taxon>
        <taxon>Bacillati</taxon>
        <taxon>Bacillota</taxon>
        <taxon>Bacilli</taxon>
        <taxon>Bacillales</taxon>
        <taxon>Bacillaceae</taxon>
        <taxon>Bacillus</taxon>
    </lineage>
</organism>
<evidence type="ECO:0000313" key="2">
    <source>
        <dbReference type="Proteomes" id="UP000067625"/>
    </source>
</evidence>
<proteinExistence type="predicted"/>
<reference evidence="1 2" key="2">
    <citation type="journal article" date="2016" name="Int. J. Syst. Evol. Microbiol.">
        <title>Bacillus gobiensis sp. nov., isolated from a soil sample.</title>
        <authorList>
            <person name="Liu B."/>
            <person name="Liu G.H."/>
            <person name="Cetin S."/>
            <person name="Schumann P."/>
            <person name="Pan Z.Z."/>
            <person name="Chen Q.Q."/>
        </authorList>
    </citation>
    <scope>NUCLEOTIDE SEQUENCE [LARGE SCALE GENOMIC DNA]</scope>
    <source>
        <strain evidence="1 2">FJAT-4402</strain>
    </source>
</reference>
<dbReference type="EMBL" id="CP012600">
    <property type="protein sequence ID" value="ALC83788.1"/>
    <property type="molecule type" value="Genomic_DNA"/>
</dbReference>
<dbReference type="RefSeq" id="WP_053605660.1">
    <property type="nucleotide sequence ID" value="NZ_CP012600.1"/>
</dbReference>
<protein>
    <submittedName>
        <fullName evidence="1">Uncharacterized protein</fullName>
    </submittedName>
</protein>
<gene>
    <name evidence="1" type="ORF">AM592_21405</name>
</gene>
<dbReference type="AlphaFoldDB" id="A0A0M4G0V1"/>
<keyword evidence="2" id="KW-1185">Reference proteome</keyword>
<sequence length="113" mass="12723">MQLPPIDLEIKKGACIAIKCNKDMGYTLIQLLLKKDTSSGGEIRFSNEKIKIGRSLLDEELYDSLTVKQYLTFFSSLYGVKADLGFALEATSLLDKVVDKISILTFSEKRHFI</sequence>
<dbReference type="Proteomes" id="UP000067625">
    <property type="component" value="Chromosome"/>
</dbReference>
<evidence type="ECO:0000313" key="1">
    <source>
        <dbReference type="EMBL" id="ALC83788.1"/>
    </source>
</evidence>